<feature type="compositionally biased region" description="Basic and acidic residues" evidence="1">
    <location>
        <begin position="459"/>
        <end position="474"/>
    </location>
</feature>
<feature type="compositionally biased region" description="Low complexity" evidence="1">
    <location>
        <begin position="482"/>
        <end position="491"/>
    </location>
</feature>
<organism evidence="2 3">
    <name type="scientific">Anaeramoeba flamelloides</name>
    <dbReference type="NCBI Taxonomy" id="1746091"/>
    <lineage>
        <taxon>Eukaryota</taxon>
        <taxon>Metamonada</taxon>
        <taxon>Anaeramoebidae</taxon>
        <taxon>Anaeramoeba</taxon>
    </lineage>
</organism>
<feature type="compositionally biased region" description="Polar residues" evidence="1">
    <location>
        <begin position="146"/>
        <end position="155"/>
    </location>
</feature>
<feature type="compositionally biased region" description="Basic and acidic residues" evidence="1">
    <location>
        <begin position="54"/>
        <end position="66"/>
    </location>
</feature>
<feature type="compositionally biased region" description="Low complexity" evidence="1">
    <location>
        <begin position="344"/>
        <end position="361"/>
    </location>
</feature>
<sequence>MRRSNESHYNERSSENSPVYNSNQVLSSSNRYEPQNSRNVSYDNNEPNYHHSYSRKDEWKMREKQSQRSNELYSNHNNNGSNNEYSHRNQRGSYGINPEYDNSTDWEKQNSTIRSNRSQSNYNVYENESNPQRLTHNDYKERSYDRGNNFQPRENRLNQNVNWKNQERVNQNTETLRYRNRDQSISRGGRGEGGGGGGGGGGSRRDNRNFQRQLTSLKIFDLPNELFDILSLSKLVGKYGQVIKIIINPDRTSWIRFKSFQCARRTYKNLIDLQEKYQIRIQWPYLRIKERSQDQRRLKDEEENNFGKIIEPKTHDYEIDREIKDLVYEIKKSIKNIESKYQKQKTSSSSSSRSSHSSKNSKNGESKKSQRYSKEDQKRDKYRSPKKKSDQVSSPEQDVEDQKDQKKRRSKREEKKYEKRRHHNSLSNTESKSKSKSKSESENENETENESKSKRRHRSEYEDKRKRRHGSESGRRHKVESGSDGENGSGSEYEDKRINKSKERHRSKRKTHQKEIDHKIEQKEDVSDDDINDDIDEDREGHNNQELENEMEKLYDFGINKDGLLIEGFKINNSILEDNFILKLQERQHSLYILAIDCKFKDQKQIILNASYSLQQLIQKEIKYTLNLFENDDKKEMETENENQIQNKN</sequence>
<comment type="caution">
    <text evidence="2">The sequence shown here is derived from an EMBL/GenBank/DDBJ whole genome shotgun (WGS) entry which is preliminary data.</text>
</comment>
<protein>
    <submittedName>
        <fullName evidence="2">Broad-complex core protein isoform 6</fullName>
    </submittedName>
</protein>
<feature type="compositionally biased region" description="Basic and acidic residues" evidence="1">
    <location>
        <begin position="431"/>
        <end position="441"/>
    </location>
</feature>
<feature type="region of interest" description="Disordered" evidence="1">
    <location>
        <begin position="338"/>
        <end position="546"/>
    </location>
</feature>
<feature type="compositionally biased region" description="Basic and acidic residues" evidence="1">
    <location>
        <begin position="135"/>
        <end position="145"/>
    </location>
</feature>
<feature type="region of interest" description="Disordered" evidence="1">
    <location>
        <begin position="1"/>
        <end position="155"/>
    </location>
</feature>
<gene>
    <name evidence="2" type="ORF">M0813_18557</name>
</gene>
<feature type="compositionally biased region" description="Low complexity" evidence="1">
    <location>
        <begin position="68"/>
        <end position="84"/>
    </location>
</feature>
<feature type="compositionally biased region" description="Acidic residues" evidence="1">
    <location>
        <begin position="526"/>
        <end position="538"/>
    </location>
</feature>
<feature type="region of interest" description="Disordered" evidence="1">
    <location>
        <begin position="172"/>
        <end position="207"/>
    </location>
</feature>
<feature type="compositionally biased region" description="Basic and acidic residues" evidence="1">
    <location>
        <begin position="362"/>
        <end position="390"/>
    </location>
</feature>
<feature type="compositionally biased region" description="Basic and acidic residues" evidence="1">
    <location>
        <begin position="1"/>
        <end position="14"/>
    </location>
</feature>
<feature type="compositionally biased region" description="Basic residues" evidence="1">
    <location>
        <begin position="502"/>
        <end position="512"/>
    </location>
</feature>
<dbReference type="Proteomes" id="UP001150062">
    <property type="component" value="Unassembled WGS sequence"/>
</dbReference>
<feature type="compositionally biased region" description="Gly residues" evidence="1">
    <location>
        <begin position="191"/>
        <end position="202"/>
    </location>
</feature>
<proteinExistence type="predicted"/>
<dbReference type="EMBL" id="JAOAOG010000126">
    <property type="protein sequence ID" value="KAJ6247520.1"/>
    <property type="molecule type" value="Genomic_DNA"/>
</dbReference>
<evidence type="ECO:0000256" key="1">
    <source>
        <dbReference type="SAM" id="MobiDB-lite"/>
    </source>
</evidence>
<feature type="compositionally biased region" description="Polar residues" evidence="1">
    <location>
        <begin position="15"/>
        <end position="47"/>
    </location>
</feature>
<feature type="compositionally biased region" description="Polar residues" evidence="1">
    <location>
        <begin position="109"/>
        <end position="134"/>
    </location>
</feature>
<feature type="compositionally biased region" description="Basic and acidic residues" evidence="1">
    <location>
        <begin position="513"/>
        <end position="525"/>
    </location>
</feature>
<evidence type="ECO:0000313" key="2">
    <source>
        <dbReference type="EMBL" id="KAJ6247520.1"/>
    </source>
</evidence>
<name>A0ABQ8YSA8_9EUKA</name>
<keyword evidence="3" id="KW-1185">Reference proteome</keyword>
<evidence type="ECO:0000313" key="3">
    <source>
        <dbReference type="Proteomes" id="UP001150062"/>
    </source>
</evidence>
<accession>A0ABQ8YSA8</accession>
<reference evidence="2" key="1">
    <citation type="submission" date="2022-08" db="EMBL/GenBank/DDBJ databases">
        <title>Novel sulfate-reducing endosymbionts in the free-living metamonad Anaeramoeba.</title>
        <authorList>
            <person name="Jerlstrom-Hultqvist J."/>
            <person name="Cepicka I."/>
            <person name="Gallot-Lavallee L."/>
            <person name="Salas-Leiva D."/>
            <person name="Curtis B.A."/>
            <person name="Zahonova K."/>
            <person name="Pipaliya S."/>
            <person name="Dacks J."/>
            <person name="Roger A.J."/>
        </authorList>
    </citation>
    <scope>NUCLEOTIDE SEQUENCE</scope>
    <source>
        <strain evidence="2">Schooner1</strain>
    </source>
</reference>